<name>A0A3N0E7E2_9ACTN</name>
<accession>A0A3N0E7E2</accession>
<organism evidence="1 2">
    <name type="scientific">Halostreptopolyspora alba</name>
    <dbReference type="NCBI Taxonomy" id="2487137"/>
    <lineage>
        <taxon>Bacteria</taxon>
        <taxon>Bacillati</taxon>
        <taxon>Actinomycetota</taxon>
        <taxon>Actinomycetes</taxon>
        <taxon>Streptosporangiales</taxon>
        <taxon>Nocardiopsidaceae</taxon>
        <taxon>Halostreptopolyspora</taxon>
    </lineage>
</organism>
<evidence type="ECO:0000313" key="2">
    <source>
        <dbReference type="Proteomes" id="UP000269198"/>
    </source>
</evidence>
<dbReference type="EMBL" id="RJMB01000015">
    <property type="protein sequence ID" value="RNL83679.1"/>
    <property type="molecule type" value="Genomic_DNA"/>
</dbReference>
<dbReference type="Proteomes" id="UP000269198">
    <property type="component" value="Unassembled WGS sequence"/>
</dbReference>
<sequence length="111" mass="12103">MVRRQCQQRAAQVLAALLASDTPTVRWHIPCALYPHLQVSEPEHHPSLEGQAASHQDVREFAAYFGSEVVLDFGNTPATVSLVDGIGVRVWCAPEYRDDTAPAVSDGGAYE</sequence>
<dbReference type="AlphaFoldDB" id="A0A3N0E7E2"/>
<evidence type="ECO:0000313" key="1">
    <source>
        <dbReference type="EMBL" id="RNL83679.1"/>
    </source>
</evidence>
<protein>
    <submittedName>
        <fullName evidence="1">Uncharacterized protein</fullName>
    </submittedName>
</protein>
<comment type="caution">
    <text evidence="1">The sequence shown here is derived from an EMBL/GenBank/DDBJ whole genome shotgun (WGS) entry which is preliminary data.</text>
</comment>
<gene>
    <name evidence="1" type="ORF">EFW17_15040</name>
</gene>
<reference evidence="1 2" key="1">
    <citation type="submission" date="2018-11" db="EMBL/GenBank/DDBJ databases">
        <title>The genome draft of YIM 96095.</title>
        <authorList>
            <person name="Tang S.-K."/>
            <person name="Chunyu W.-X."/>
            <person name="Feng Y.-Z."/>
        </authorList>
    </citation>
    <scope>NUCLEOTIDE SEQUENCE [LARGE SCALE GENOMIC DNA]</scope>
    <source>
        <strain evidence="1 2">YIM 96095</strain>
    </source>
</reference>
<keyword evidence="2" id="KW-1185">Reference proteome</keyword>
<proteinExistence type="predicted"/>
<dbReference type="OrthoDB" id="3429804at2"/>